<name>Q1JY79_DESA6</name>
<accession>Q1JY79</accession>
<dbReference type="AlphaFoldDB" id="Q1JY79"/>
<evidence type="ECO:0000256" key="1">
    <source>
        <dbReference type="SAM" id="MobiDB-lite"/>
    </source>
</evidence>
<comment type="caution">
    <text evidence="2">The sequence shown here is derived from an EMBL/GenBank/DDBJ whole genome shotgun (WGS) entry which is preliminary data.</text>
</comment>
<dbReference type="EMBL" id="AAEW02000013">
    <property type="protein sequence ID" value="EAT15117.1"/>
    <property type="molecule type" value="Genomic_DNA"/>
</dbReference>
<reference evidence="2" key="1">
    <citation type="submission" date="2006-05" db="EMBL/GenBank/DDBJ databases">
        <title>Annotation of the draft genome assembly of Desulfuromonas acetoxidans DSM 684.</title>
        <authorList>
            <consortium name="US DOE Joint Genome Institute (JGI-ORNL)"/>
            <person name="Larimer F."/>
            <person name="Land M."/>
            <person name="Hauser L."/>
        </authorList>
    </citation>
    <scope>NUCLEOTIDE SEQUENCE [LARGE SCALE GENOMIC DNA]</scope>
    <source>
        <strain evidence="2">DSM 684</strain>
    </source>
</reference>
<feature type="region of interest" description="Disordered" evidence="1">
    <location>
        <begin position="29"/>
        <end position="95"/>
    </location>
</feature>
<dbReference type="Proteomes" id="UP000005695">
    <property type="component" value="Unassembled WGS sequence"/>
</dbReference>
<dbReference type="OrthoDB" id="5406095at2"/>
<reference evidence="2" key="2">
    <citation type="submission" date="2006-05" db="EMBL/GenBank/DDBJ databases">
        <title>Sequencing of the draft genome and assembly of Desulfuromonas acetoxidans DSM 684.</title>
        <authorList>
            <consortium name="US DOE Joint Genome Institute (JGI-PGF)"/>
            <person name="Copeland A."/>
            <person name="Lucas S."/>
            <person name="Lapidus A."/>
            <person name="Barry K."/>
            <person name="Detter J.C."/>
            <person name="Glavina del Rio T."/>
            <person name="Hammon N."/>
            <person name="Israni S."/>
            <person name="Dalin E."/>
            <person name="Tice H."/>
            <person name="Bruce D."/>
            <person name="Pitluck S."/>
            <person name="Richardson P."/>
        </authorList>
    </citation>
    <scope>NUCLEOTIDE SEQUENCE [LARGE SCALE GENOMIC DNA]</scope>
    <source>
        <strain evidence="2">DSM 684</strain>
    </source>
</reference>
<feature type="compositionally biased region" description="Basic and acidic residues" evidence="1">
    <location>
        <begin position="80"/>
        <end position="95"/>
    </location>
</feature>
<gene>
    <name evidence="2" type="ORF">Dace_0487</name>
</gene>
<protein>
    <submittedName>
        <fullName evidence="2">Uncharacterized protein</fullName>
    </submittedName>
</protein>
<keyword evidence="3" id="KW-1185">Reference proteome</keyword>
<sequence length="161" mass="18193">MGDFVFVVLVLGGLGVFFYRQSQEKQAQRAAEKSDVAPCTSGETTSQPVEEVDESQTLKVESADVVSEPKPEESVVEEAAPEKESVDVQDESKVPSEETYDALTWRVLQRVMEQPGIMQTEIYGLFPKENRKHLQATLLQLDKENVLRREKEGNTYRLFPV</sequence>
<evidence type="ECO:0000313" key="2">
    <source>
        <dbReference type="EMBL" id="EAT15117.1"/>
    </source>
</evidence>
<dbReference type="RefSeq" id="WP_006001334.1">
    <property type="nucleotide sequence ID" value="NZ_AAEW02000013.1"/>
</dbReference>
<proteinExistence type="predicted"/>
<evidence type="ECO:0000313" key="3">
    <source>
        <dbReference type="Proteomes" id="UP000005695"/>
    </source>
</evidence>
<organism evidence="2 3">
    <name type="scientific">Desulfuromonas acetoxidans (strain DSM 684 / 11070)</name>
    <dbReference type="NCBI Taxonomy" id="281689"/>
    <lineage>
        <taxon>Bacteria</taxon>
        <taxon>Pseudomonadati</taxon>
        <taxon>Thermodesulfobacteriota</taxon>
        <taxon>Desulfuromonadia</taxon>
        <taxon>Desulfuromonadales</taxon>
        <taxon>Desulfuromonadaceae</taxon>
        <taxon>Desulfuromonas</taxon>
    </lineage>
</organism>